<sequence>MTNSLFVALSVRFDLTSGIYGTKRAIQHSFGYIWNLVYDLRYLHLCTTLNVRGIKYGT</sequence>
<keyword evidence="1" id="KW-0032">Aminotransferase</keyword>
<organism evidence="1 2">
    <name type="scientific">Gossypium arboreum</name>
    <name type="common">Tree cotton</name>
    <name type="synonym">Gossypium nanking</name>
    <dbReference type="NCBI Taxonomy" id="29729"/>
    <lineage>
        <taxon>Eukaryota</taxon>
        <taxon>Viridiplantae</taxon>
        <taxon>Streptophyta</taxon>
        <taxon>Embryophyta</taxon>
        <taxon>Tracheophyta</taxon>
        <taxon>Spermatophyta</taxon>
        <taxon>Magnoliopsida</taxon>
        <taxon>eudicotyledons</taxon>
        <taxon>Gunneridae</taxon>
        <taxon>Pentapetalae</taxon>
        <taxon>rosids</taxon>
        <taxon>malvids</taxon>
        <taxon>Malvales</taxon>
        <taxon>Malvaceae</taxon>
        <taxon>Malvoideae</taxon>
        <taxon>Gossypium</taxon>
    </lineage>
</organism>
<keyword evidence="1" id="KW-0808">Transferase</keyword>
<reference evidence="2" key="1">
    <citation type="submission" date="2014-09" db="EMBL/GenBank/DDBJ databases">
        <authorList>
            <person name="Mudge J."/>
            <person name="Ramaraj T."/>
            <person name="Lindquist I.E."/>
            <person name="Bharti A.K."/>
            <person name="Sundararajan A."/>
            <person name="Cameron C.T."/>
            <person name="Woodward J.E."/>
            <person name="May G.D."/>
            <person name="Brubaker C."/>
            <person name="Broadhvest J."/>
            <person name="Wilkins T.A."/>
        </authorList>
    </citation>
    <scope>NUCLEOTIDE SEQUENCE</scope>
    <source>
        <strain evidence="2">cv. AKA8401</strain>
    </source>
</reference>
<proteinExistence type="predicted"/>
<dbReference type="AlphaFoldDB" id="A0A0B0PM35"/>
<protein>
    <submittedName>
        <fullName evidence="1">Phosphoserine aminotransferase</fullName>
    </submittedName>
</protein>
<accession>A0A0B0PM35</accession>
<evidence type="ECO:0000313" key="1">
    <source>
        <dbReference type="EMBL" id="KHG24471.1"/>
    </source>
</evidence>
<dbReference type="Proteomes" id="UP000032142">
    <property type="component" value="Unassembled WGS sequence"/>
</dbReference>
<keyword evidence="2" id="KW-1185">Reference proteome</keyword>
<gene>
    <name evidence="1" type="ORF">F383_07253</name>
</gene>
<evidence type="ECO:0000313" key="2">
    <source>
        <dbReference type="Proteomes" id="UP000032142"/>
    </source>
</evidence>
<dbReference type="GO" id="GO:0008483">
    <property type="term" value="F:transaminase activity"/>
    <property type="evidence" value="ECO:0007669"/>
    <property type="project" value="UniProtKB-KW"/>
</dbReference>
<dbReference type="EMBL" id="KN428927">
    <property type="protein sequence ID" value="KHG24471.1"/>
    <property type="molecule type" value="Genomic_DNA"/>
</dbReference>
<name>A0A0B0PM35_GOSAR</name>